<keyword evidence="2" id="KW-1185">Reference proteome</keyword>
<proteinExistence type="predicted"/>
<dbReference type="EMBL" id="BAABLV010000036">
    <property type="protein sequence ID" value="GAA4905108.1"/>
    <property type="molecule type" value="Genomic_DNA"/>
</dbReference>
<reference evidence="2" key="1">
    <citation type="journal article" date="2019" name="Int. J. Syst. Evol. Microbiol.">
        <title>The Global Catalogue of Microorganisms (GCM) 10K type strain sequencing project: providing services to taxonomists for standard genome sequencing and annotation.</title>
        <authorList>
            <consortium name="The Broad Institute Genomics Platform"/>
            <consortium name="The Broad Institute Genome Sequencing Center for Infectious Disease"/>
            <person name="Wu L."/>
            <person name="Ma J."/>
        </authorList>
    </citation>
    <scope>NUCLEOTIDE SEQUENCE [LARGE SCALE GENOMIC DNA]</scope>
    <source>
        <strain evidence="2">JCM 19125</strain>
    </source>
</reference>
<dbReference type="Proteomes" id="UP001501521">
    <property type="component" value="Unassembled WGS sequence"/>
</dbReference>
<accession>A0ABP9FKG6</accession>
<sequence length="45" mass="5449">MRGERVAWRDEIHGEHTYRLNGWESMHWVTDGHRKLVWWSGSGIE</sequence>
<comment type="caution">
    <text evidence="1">The sequence shown here is derived from an EMBL/GenBank/DDBJ whole genome shotgun (WGS) entry which is preliminary data.</text>
</comment>
<evidence type="ECO:0000313" key="1">
    <source>
        <dbReference type="EMBL" id="GAA4905108.1"/>
    </source>
</evidence>
<protein>
    <submittedName>
        <fullName evidence="1">Uncharacterized protein</fullName>
    </submittedName>
</protein>
<gene>
    <name evidence="1" type="ORF">GCM10025789_25460</name>
</gene>
<organism evidence="1 2">
    <name type="scientific">Tessaracoccus lubricantis</name>
    <dbReference type="NCBI Taxonomy" id="545543"/>
    <lineage>
        <taxon>Bacteria</taxon>
        <taxon>Bacillati</taxon>
        <taxon>Actinomycetota</taxon>
        <taxon>Actinomycetes</taxon>
        <taxon>Propionibacteriales</taxon>
        <taxon>Propionibacteriaceae</taxon>
        <taxon>Tessaracoccus</taxon>
    </lineage>
</organism>
<name>A0ABP9FKG6_9ACTN</name>
<evidence type="ECO:0000313" key="2">
    <source>
        <dbReference type="Proteomes" id="UP001501521"/>
    </source>
</evidence>